<feature type="compositionally biased region" description="Basic and acidic residues" evidence="1">
    <location>
        <begin position="71"/>
        <end position="94"/>
    </location>
</feature>
<evidence type="ECO:0000256" key="1">
    <source>
        <dbReference type="SAM" id="MobiDB-lite"/>
    </source>
</evidence>
<feature type="compositionally biased region" description="Polar residues" evidence="1">
    <location>
        <begin position="27"/>
        <end position="36"/>
    </location>
</feature>
<accession>A0A0R0LR32</accession>
<name>A0A0R0LR32_9MICR</name>
<dbReference type="AlphaFoldDB" id="A0A0R0LR32"/>
<dbReference type="Proteomes" id="UP000051530">
    <property type="component" value="Unassembled WGS sequence"/>
</dbReference>
<evidence type="ECO:0000313" key="2">
    <source>
        <dbReference type="EMBL" id="KRH91954.1"/>
    </source>
</evidence>
<proteinExistence type="predicted"/>
<dbReference type="VEuPathDB" id="MicrosporidiaDB:M153_16605000711"/>
<sequence length="227" mass="26900">TEQFEKFLRDIGPKIETHINEKITGITPENSSNESTMKMRPLFQEKRTESHKRRRSNDFDENDSNDSLKTQNEKTEESSKIVPEKHISNKNQDENNKFVTTDDLIENLFPDLQCRLCGLRFRTNFDFDENSYIDHMEKHQKEKNDTVGHFRPFFNNIDGFINKRVKKIIFKEEFKELKENILVKKKLIFCAICKNKMNVVWDDEADSWAIKDGVRLGDEFVHKECAC</sequence>
<keyword evidence="3" id="KW-1185">Reference proteome</keyword>
<dbReference type="OrthoDB" id="2129491at2759"/>
<gene>
    <name evidence="2" type="ORF">M153_16605000711</name>
</gene>
<reference evidence="2 3" key="1">
    <citation type="submission" date="2015-07" db="EMBL/GenBank/DDBJ databases">
        <title>The genome of Pseudoloma neurophilia, a relevant intracellular parasite of the zebrafish.</title>
        <authorList>
            <person name="Ndikumana S."/>
            <person name="Pelin A."/>
            <person name="Sanders J."/>
            <person name="Corradi N."/>
        </authorList>
    </citation>
    <scope>NUCLEOTIDE SEQUENCE [LARGE SCALE GENOMIC DNA]</scope>
    <source>
        <strain evidence="2 3">MK1</strain>
    </source>
</reference>
<organism evidence="2 3">
    <name type="scientific">Pseudoloma neurophilia</name>
    <dbReference type="NCBI Taxonomy" id="146866"/>
    <lineage>
        <taxon>Eukaryota</taxon>
        <taxon>Fungi</taxon>
        <taxon>Fungi incertae sedis</taxon>
        <taxon>Microsporidia</taxon>
        <taxon>Pseudoloma</taxon>
    </lineage>
</organism>
<feature type="non-terminal residue" evidence="2">
    <location>
        <position position="1"/>
    </location>
</feature>
<evidence type="ECO:0000313" key="3">
    <source>
        <dbReference type="Proteomes" id="UP000051530"/>
    </source>
</evidence>
<dbReference type="EMBL" id="LGUB01001358">
    <property type="protein sequence ID" value="KRH91954.1"/>
    <property type="molecule type" value="Genomic_DNA"/>
</dbReference>
<comment type="caution">
    <text evidence="2">The sequence shown here is derived from an EMBL/GenBank/DDBJ whole genome shotgun (WGS) entry which is preliminary data.</text>
</comment>
<protein>
    <submittedName>
        <fullName evidence="2">mRNA cleavage and polyadenylation factor I/II complex, subunit Pcf11</fullName>
    </submittedName>
</protein>
<feature type="region of interest" description="Disordered" evidence="1">
    <location>
        <begin position="19"/>
        <end position="94"/>
    </location>
</feature>